<keyword evidence="5" id="KW-0808">Transferase</keyword>
<dbReference type="GO" id="GO:0006952">
    <property type="term" value="P:defense response"/>
    <property type="evidence" value="ECO:0007669"/>
    <property type="project" value="UniProtKB-ARBA"/>
</dbReference>
<evidence type="ECO:0000256" key="14">
    <source>
        <dbReference type="ARBA" id="ARBA00023170"/>
    </source>
</evidence>
<keyword evidence="7 17" id="KW-0732">Signal</keyword>
<dbReference type="Pfam" id="PF00069">
    <property type="entry name" value="Pkinase"/>
    <property type="match status" value="1"/>
</dbReference>
<dbReference type="SMART" id="SM00220">
    <property type="entry name" value="S_TKc"/>
    <property type="match status" value="1"/>
</dbReference>
<dbReference type="Gene3D" id="3.80.10.10">
    <property type="entry name" value="Ribonuclease Inhibitor"/>
    <property type="match status" value="4"/>
</dbReference>
<dbReference type="InterPro" id="IPR003591">
    <property type="entry name" value="Leu-rich_rpt_typical-subtyp"/>
</dbReference>
<feature type="transmembrane region" description="Helical" evidence="16">
    <location>
        <begin position="634"/>
        <end position="655"/>
    </location>
</feature>
<name>A0A484N4R2_9ASTE</name>
<evidence type="ECO:0000256" key="4">
    <source>
        <dbReference type="ARBA" id="ARBA00022614"/>
    </source>
</evidence>
<keyword evidence="20" id="KW-1185">Reference proteome</keyword>
<feature type="binding site" evidence="15">
    <location>
        <position position="717"/>
    </location>
    <ligand>
        <name>ATP</name>
        <dbReference type="ChEBI" id="CHEBI:30616"/>
    </ligand>
</feature>
<keyword evidence="4" id="KW-0433">Leucine-rich repeat</keyword>
<dbReference type="SMART" id="SM00369">
    <property type="entry name" value="LRR_TYP"/>
    <property type="match status" value="7"/>
</dbReference>
<keyword evidence="12 16" id="KW-1133">Transmembrane helix</keyword>
<gene>
    <name evidence="19" type="ORF">CCAM_LOCUS36730</name>
</gene>
<keyword evidence="13 16" id="KW-0472">Membrane</keyword>
<accession>A0A484N4R2</accession>
<keyword evidence="6 16" id="KW-0812">Transmembrane</keyword>
<organism evidence="19 20">
    <name type="scientific">Cuscuta campestris</name>
    <dbReference type="NCBI Taxonomy" id="132261"/>
    <lineage>
        <taxon>Eukaryota</taxon>
        <taxon>Viridiplantae</taxon>
        <taxon>Streptophyta</taxon>
        <taxon>Embryophyta</taxon>
        <taxon>Tracheophyta</taxon>
        <taxon>Spermatophyta</taxon>
        <taxon>Magnoliopsida</taxon>
        <taxon>eudicotyledons</taxon>
        <taxon>Gunneridae</taxon>
        <taxon>Pentapetalae</taxon>
        <taxon>asterids</taxon>
        <taxon>lamiids</taxon>
        <taxon>Solanales</taxon>
        <taxon>Convolvulaceae</taxon>
        <taxon>Cuscuteae</taxon>
        <taxon>Cuscuta</taxon>
        <taxon>Cuscuta subgen. Grammica</taxon>
        <taxon>Cuscuta sect. Cleistogrammica</taxon>
    </lineage>
</organism>
<dbReference type="PROSITE" id="PS00108">
    <property type="entry name" value="PROTEIN_KINASE_ST"/>
    <property type="match status" value="1"/>
</dbReference>
<dbReference type="SUPFAM" id="SSF52058">
    <property type="entry name" value="L domain-like"/>
    <property type="match status" value="1"/>
</dbReference>
<feature type="signal peptide" evidence="17">
    <location>
        <begin position="1"/>
        <end position="19"/>
    </location>
</feature>
<dbReference type="Gene3D" id="1.10.510.10">
    <property type="entry name" value="Transferase(Phosphotransferase) domain 1"/>
    <property type="match status" value="1"/>
</dbReference>
<dbReference type="InterPro" id="IPR001611">
    <property type="entry name" value="Leu-rich_rpt"/>
</dbReference>
<evidence type="ECO:0000256" key="6">
    <source>
        <dbReference type="ARBA" id="ARBA00022692"/>
    </source>
</evidence>
<evidence type="ECO:0000256" key="16">
    <source>
        <dbReference type="SAM" id="Phobius"/>
    </source>
</evidence>
<dbReference type="InterPro" id="IPR017441">
    <property type="entry name" value="Protein_kinase_ATP_BS"/>
</dbReference>
<keyword evidence="9 15" id="KW-0547">Nucleotide-binding</keyword>
<dbReference type="InterPro" id="IPR000719">
    <property type="entry name" value="Prot_kinase_dom"/>
</dbReference>
<evidence type="ECO:0000256" key="2">
    <source>
        <dbReference type="ARBA" id="ARBA00004479"/>
    </source>
</evidence>
<dbReference type="InterPro" id="IPR011009">
    <property type="entry name" value="Kinase-like_dom_sf"/>
</dbReference>
<dbReference type="GO" id="GO:0051707">
    <property type="term" value="P:response to other organism"/>
    <property type="evidence" value="ECO:0007669"/>
    <property type="project" value="UniProtKB-ARBA"/>
</dbReference>
<dbReference type="GO" id="GO:0005524">
    <property type="term" value="F:ATP binding"/>
    <property type="evidence" value="ECO:0007669"/>
    <property type="project" value="UniProtKB-UniRule"/>
</dbReference>
<comment type="subcellular location">
    <subcellularLocation>
        <location evidence="1">Cell membrane</location>
    </subcellularLocation>
    <subcellularLocation>
        <location evidence="2">Membrane</location>
        <topology evidence="2">Single-pass type I membrane protein</topology>
    </subcellularLocation>
</comment>
<dbReference type="AlphaFoldDB" id="A0A484N4R2"/>
<keyword evidence="8" id="KW-0677">Repeat</keyword>
<dbReference type="FunFam" id="3.80.10.10:FF:000221">
    <property type="entry name" value="Leucine-rich repeat receptor-like protein kinase PXL1"/>
    <property type="match status" value="1"/>
</dbReference>
<comment type="similarity">
    <text evidence="3">Belongs to the protein kinase superfamily. Ser/Thr protein kinase family.</text>
</comment>
<evidence type="ECO:0000256" key="15">
    <source>
        <dbReference type="PROSITE-ProRule" id="PRU10141"/>
    </source>
</evidence>
<dbReference type="PROSITE" id="PS51450">
    <property type="entry name" value="LRR"/>
    <property type="match status" value="1"/>
</dbReference>
<sequence>MFLFTQTSSLCIFTLLISAFPFYGASQATMNHERSILLDLKTHFSDPPNISHWSSSSSDHCAWPEITCRDGAVTGVHLGWVLINSTVPPFICDLKNLSFLDLNHNNLNGPFPKALYNCSKLEFLDLSFNYFSGLIPSDIAQLSPELRALNLSSNSFVGGIPAGIGGLKGLKELQLAAVVSNGSFPSEIGNLLNLEFLVLSQNPFSPQEIPKSFTQLKKLRSLWMNEANLIGEIPGNLSKLTALEFLDLSSNELTGDIPSDLFLLKNLTTVYLYVNRLSGPIPKPVLPSNMENIDFSNNSLTGSIPGEFGNLTKLEGLILFMNQLSGKIPSGMGRLPALSCVKLFQNNLVGEIPPDFGRFSNLELFDVSSNHLTGSLPDGLCDNKVLNFLFAFGNNLTGELPRSLEDCDTLNEVRVEKNSLSGKFPYGLWRGKSLSKLMIYNNQLSGQLPQEASSNLSLVDISNNRFSGEIPFVISTWTSLNTFKASNNLLTGEIPQELTVLKSLSVLMLDGNMLSGNFPSNITSWKSLSTLVCSRNQLSGKIPPALGLLPNLNQLDLSENHFSGEIPPQIGHLRPTSLNLSSNDLSGKIPDELEVAAFEKSFLDNPSLCAATHSLGLATCDPKPKKYDKVPAKVMAILGSILAFLSLIVIAYMLFVFTSYRKRKTGVVKDWKLTPFHSLSFTESNITQNLEERNVVGSGGSGKVYVVPLRGEEVAVKRIWSSHKMDENLEKEFAAEVEILGTIRHSNIVRLLCCISSQESKLLVYEYMENRSLDLWLHPKKKRSPGQVLDWPTRLRVAIGAARGLSHMHHDSSPPVVHRDVKSSNVLLDSEFNAKIADFGLARILAGQGGSNTVSAVAGSFGYIAPEYAHTRRVNEKVDVYSFGVILLELATGREPNDEDEECCLVDWARHHVEQGKAIGLALDGTIAGPAEEMCGVFKLGLFCTSVSPAKRPNMKEVLRFLQHLSPLDGEMVKVCEHDGAPLLMYSKSNGGYGGSGHEHFLV</sequence>
<evidence type="ECO:0000256" key="1">
    <source>
        <dbReference type="ARBA" id="ARBA00004236"/>
    </source>
</evidence>
<dbReference type="FunFam" id="1.10.510.10:FF:002903">
    <property type="match status" value="1"/>
</dbReference>
<evidence type="ECO:0000313" key="20">
    <source>
        <dbReference type="Proteomes" id="UP000595140"/>
    </source>
</evidence>
<dbReference type="FunFam" id="3.80.10.10:FF:000095">
    <property type="entry name" value="LRR receptor-like serine/threonine-protein kinase GSO1"/>
    <property type="match status" value="1"/>
</dbReference>
<reference evidence="19 20" key="1">
    <citation type="submission" date="2018-04" db="EMBL/GenBank/DDBJ databases">
        <authorList>
            <person name="Vogel A."/>
        </authorList>
    </citation>
    <scope>NUCLEOTIDE SEQUENCE [LARGE SCALE GENOMIC DNA]</scope>
</reference>
<dbReference type="Pfam" id="PF00560">
    <property type="entry name" value="LRR_1"/>
    <property type="match status" value="9"/>
</dbReference>
<dbReference type="Proteomes" id="UP000595140">
    <property type="component" value="Unassembled WGS sequence"/>
</dbReference>
<dbReference type="PANTHER" id="PTHR48053:SF109">
    <property type="entry name" value="PROTEIN KINASE DOMAIN-CONTAINING PROTEIN"/>
    <property type="match status" value="1"/>
</dbReference>
<keyword evidence="14" id="KW-0675">Receptor</keyword>
<feature type="domain" description="Protein kinase" evidence="18">
    <location>
        <begin position="690"/>
        <end position="965"/>
    </location>
</feature>
<dbReference type="InterPro" id="IPR008271">
    <property type="entry name" value="Ser/Thr_kinase_AS"/>
</dbReference>
<evidence type="ECO:0000256" key="12">
    <source>
        <dbReference type="ARBA" id="ARBA00022989"/>
    </source>
</evidence>
<dbReference type="GO" id="GO:0005886">
    <property type="term" value="C:plasma membrane"/>
    <property type="evidence" value="ECO:0007669"/>
    <property type="project" value="UniProtKB-SubCell"/>
</dbReference>
<evidence type="ECO:0000256" key="9">
    <source>
        <dbReference type="ARBA" id="ARBA00022741"/>
    </source>
</evidence>
<evidence type="ECO:0000256" key="5">
    <source>
        <dbReference type="ARBA" id="ARBA00022679"/>
    </source>
</evidence>
<dbReference type="PROSITE" id="PS50011">
    <property type="entry name" value="PROTEIN_KINASE_DOM"/>
    <property type="match status" value="1"/>
</dbReference>
<evidence type="ECO:0000256" key="3">
    <source>
        <dbReference type="ARBA" id="ARBA00008684"/>
    </source>
</evidence>
<dbReference type="OrthoDB" id="676979at2759"/>
<evidence type="ECO:0000313" key="19">
    <source>
        <dbReference type="EMBL" id="VFQ94954.1"/>
    </source>
</evidence>
<evidence type="ECO:0000256" key="7">
    <source>
        <dbReference type="ARBA" id="ARBA00022729"/>
    </source>
</evidence>
<dbReference type="GO" id="GO:0004672">
    <property type="term" value="F:protein kinase activity"/>
    <property type="evidence" value="ECO:0007669"/>
    <property type="project" value="InterPro"/>
</dbReference>
<dbReference type="InterPro" id="IPR013210">
    <property type="entry name" value="LRR_N_plant-typ"/>
</dbReference>
<evidence type="ECO:0000256" key="13">
    <source>
        <dbReference type="ARBA" id="ARBA00023136"/>
    </source>
</evidence>
<evidence type="ECO:0000256" key="10">
    <source>
        <dbReference type="ARBA" id="ARBA00022777"/>
    </source>
</evidence>
<dbReference type="CDD" id="cd14066">
    <property type="entry name" value="STKc_IRAK"/>
    <property type="match status" value="1"/>
</dbReference>
<dbReference type="InterPro" id="IPR032675">
    <property type="entry name" value="LRR_dom_sf"/>
</dbReference>
<dbReference type="PROSITE" id="PS00107">
    <property type="entry name" value="PROTEIN_KINASE_ATP"/>
    <property type="match status" value="1"/>
</dbReference>
<dbReference type="InterPro" id="IPR051716">
    <property type="entry name" value="Plant_RL_S/T_kinase"/>
</dbReference>
<protein>
    <recommendedName>
        <fullName evidence="18">Protein kinase domain-containing protein</fullName>
    </recommendedName>
</protein>
<evidence type="ECO:0000256" key="8">
    <source>
        <dbReference type="ARBA" id="ARBA00022737"/>
    </source>
</evidence>
<keyword evidence="11 15" id="KW-0067">ATP-binding</keyword>
<dbReference type="SUPFAM" id="SSF52047">
    <property type="entry name" value="RNI-like"/>
    <property type="match status" value="1"/>
</dbReference>
<evidence type="ECO:0000256" key="17">
    <source>
        <dbReference type="SAM" id="SignalP"/>
    </source>
</evidence>
<evidence type="ECO:0000259" key="18">
    <source>
        <dbReference type="PROSITE" id="PS50011"/>
    </source>
</evidence>
<dbReference type="FunFam" id="3.80.10.10:FF:001670">
    <property type="entry name" value="Putative leucine-rich repeat receptor-like protein kinase family protein"/>
    <property type="match status" value="1"/>
</dbReference>
<dbReference type="Pfam" id="PF08263">
    <property type="entry name" value="LRRNT_2"/>
    <property type="match status" value="1"/>
</dbReference>
<dbReference type="Gene3D" id="3.30.200.20">
    <property type="entry name" value="Phosphorylase Kinase, domain 1"/>
    <property type="match status" value="1"/>
</dbReference>
<dbReference type="PANTHER" id="PTHR48053">
    <property type="entry name" value="LEUCINE RICH REPEAT FAMILY PROTEIN, EXPRESSED"/>
    <property type="match status" value="1"/>
</dbReference>
<dbReference type="SUPFAM" id="SSF56112">
    <property type="entry name" value="Protein kinase-like (PK-like)"/>
    <property type="match status" value="1"/>
</dbReference>
<feature type="chain" id="PRO_5019794626" description="Protein kinase domain-containing protein" evidence="17">
    <location>
        <begin position="20"/>
        <end position="1003"/>
    </location>
</feature>
<dbReference type="EMBL" id="OOIL02005488">
    <property type="protein sequence ID" value="VFQ94954.1"/>
    <property type="molecule type" value="Genomic_DNA"/>
</dbReference>
<keyword evidence="10" id="KW-0418">Kinase</keyword>
<evidence type="ECO:0000256" key="11">
    <source>
        <dbReference type="ARBA" id="ARBA00022840"/>
    </source>
</evidence>
<proteinExistence type="inferred from homology"/>
<dbReference type="FunFam" id="3.80.10.10:FF:000383">
    <property type="entry name" value="Leucine-rich repeat receptor protein kinase EMS1"/>
    <property type="match status" value="1"/>
</dbReference>